<keyword evidence="2" id="KW-0238">DNA-binding</keyword>
<evidence type="ECO:0000259" key="4">
    <source>
        <dbReference type="Pfam" id="PF03472"/>
    </source>
</evidence>
<dbReference type="SUPFAM" id="SSF75516">
    <property type="entry name" value="Pheromone-binding domain of LuxR-like quorum-sensing transcription factors"/>
    <property type="match status" value="1"/>
</dbReference>
<evidence type="ECO:0000256" key="2">
    <source>
        <dbReference type="ARBA" id="ARBA00023125"/>
    </source>
</evidence>
<evidence type="ECO:0000256" key="3">
    <source>
        <dbReference type="ARBA" id="ARBA00023163"/>
    </source>
</evidence>
<sequence length="152" mass="17112">MTLKDQALGFIEASRSARTAAQILDGAMAAVAGLEIEGMFVADVPAPGESIAPHILLRGWSELWIERYVVENYVHFDPVAGELKRRLAPFTWTEACNRRLSHHEQKVMSEARDFGLLDGVSVPVYDHRGRQSCVSFSGRRLKLDQEARRRFT</sequence>
<evidence type="ECO:0000256" key="1">
    <source>
        <dbReference type="ARBA" id="ARBA00023015"/>
    </source>
</evidence>
<dbReference type="InterPro" id="IPR036693">
    <property type="entry name" value="TF_LuxR_autoind-bd_dom_sf"/>
</dbReference>
<dbReference type="Proteomes" id="UP000007730">
    <property type="component" value="Plasmid pHCG3"/>
</dbReference>
<feature type="domain" description="Transcription factor LuxR-like autoinducer-binding" evidence="4">
    <location>
        <begin position="21"/>
        <end position="147"/>
    </location>
</feature>
<proteinExistence type="predicted"/>
<keyword evidence="1" id="KW-0805">Transcription regulation</keyword>
<dbReference type="RefSeq" id="WP_013913717.1">
    <property type="nucleotide sequence ID" value="NC_015689.1"/>
</dbReference>
<dbReference type="HOGENOM" id="CLU_1720484_0_0_5"/>
<organism evidence="5 6">
    <name type="scientific">Afipia carboxidovorans (strain ATCC 49405 / DSM 1227 / KCTC 32145 / OM5)</name>
    <name type="common">Oligotropha carboxidovorans</name>
    <dbReference type="NCBI Taxonomy" id="504832"/>
    <lineage>
        <taxon>Bacteria</taxon>
        <taxon>Pseudomonadati</taxon>
        <taxon>Pseudomonadota</taxon>
        <taxon>Alphaproteobacteria</taxon>
        <taxon>Hyphomicrobiales</taxon>
        <taxon>Nitrobacteraceae</taxon>
        <taxon>Afipia</taxon>
    </lineage>
</organism>
<dbReference type="Gene3D" id="3.30.450.80">
    <property type="entry name" value="Transcription factor LuxR-like, autoinducer-binding domain"/>
    <property type="match status" value="1"/>
</dbReference>
<dbReference type="Pfam" id="PF03472">
    <property type="entry name" value="Autoind_bind"/>
    <property type="match status" value="1"/>
</dbReference>
<dbReference type="OrthoDB" id="3170288at2"/>
<keyword evidence="3" id="KW-0804">Transcription</keyword>
<protein>
    <submittedName>
        <fullName evidence="5">Putative transcriptional regulator</fullName>
    </submittedName>
</protein>
<dbReference type="AlphaFoldDB" id="Q6LBC3"/>
<evidence type="ECO:0000313" key="6">
    <source>
        <dbReference type="Proteomes" id="UP000007730"/>
    </source>
</evidence>
<name>Q6LBC3_AFIC5</name>
<reference evidence="5 6" key="1">
    <citation type="journal article" date="2003" name="Gene">
        <title>Complete nucleotide sequence of the circular megaplasmid pHCG3 of Oligotropha carboxidovorans: function in the chemolithoautotrophic utilization of CO, H(2) and CO(2).</title>
        <authorList>
            <person name="Fuhrmann S."/>
            <person name="Ferner M."/>
            <person name="Jeffke T."/>
            <person name="Henne A."/>
            <person name="Gottschalk G."/>
            <person name="Meyer O."/>
        </authorList>
    </citation>
    <scope>NUCLEOTIDE SEQUENCE [LARGE SCALE GENOMIC DNA]</scope>
    <source>
        <strain evidence="6">ATCC 49405 / DSM 1227 / KCTC 32145 / OM5</strain>
        <plasmid evidence="5">pHCG3</plasmid>
    </source>
</reference>
<dbReference type="InterPro" id="IPR005143">
    <property type="entry name" value="TF_LuxR_autoind-bd_dom"/>
</dbReference>
<dbReference type="KEGG" id="ocg:OCA5_pHCG300180"/>
<accession>Q6LBC3</accession>
<dbReference type="GO" id="GO:0003677">
    <property type="term" value="F:DNA binding"/>
    <property type="evidence" value="ECO:0007669"/>
    <property type="project" value="UniProtKB-KW"/>
</dbReference>
<geneLocation type="plasmid" evidence="5 6">
    <name>pHCG3</name>
</geneLocation>
<dbReference type="EMBL" id="CP002827">
    <property type="protein sequence ID" value="AEI08093.1"/>
    <property type="molecule type" value="Genomic_DNA"/>
</dbReference>
<reference evidence="5 6" key="2">
    <citation type="journal article" date="2011" name="J. Bacteriol.">
        <title>Complete genome sequences of the chemolithoautotrophic Oligotropha carboxidovorans strains OM4 and OM5.</title>
        <authorList>
            <person name="Volland S."/>
            <person name="Rachinger M."/>
            <person name="Strittmatter A."/>
            <person name="Daniel R."/>
            <person name="Gottschalk G."/>
            <person name="Meyer O."/>
        </authorList>
    </citation>
    <scope>NUCLEOTIDE SEQUENCE [LARGE SCALE GENOMIC DNA]</scope>
    <source>
        <strain evidence="6">ATCC 49405 / DSM 1227 / KCTC 32145 / OM5</strain>
    </source>
</reference>
<evidence type="ECO:0000313" key="5">
    <source>
        <dbReference type="EMBL" id="AEI08093.1"/>
    </source>
</evidence>
<keyword evidence="5" id="KW-0614">Plasmid</keyword>
<gene>
    <name evidence="5" type="ordered locus">OCA5_pHCG300180</name>
</gene>
<keyword evidence="6" id="KW-1185">Reference proteome</keyword>